<comment type="cofactor">
    <cofactor evidence="1">
        <name>Zn(2+)</name>
        <dbReference type="ChEBI" id="CHEBI:29105"/>
    </cofactor>
</comment>
<feature type="domain" description="Aminopeptidase N-like N-terminal" evidence="13">
    <location>
        <begin position="217"/>
        <end position="396"/>
    </location>
</feature>
<gene>
    <name evidence="14" type="ORF">KGM_213708</name>
</gene>
<reference evidence="14 15" key="1">
    <citation type="journal article" date="2011" name="Cell">
        <title>The monarch butterfly genome yields insights into long-distance migration.</title>
        <authorList>
            <person name="Zhan S."/>
            <person name="Merlin C."/>
            <person name="Boore J.L."/>
            <person name="Reppert S.M."/>
        </authorList>
    </citation>
    <scope>NUCLEOTIDE SEQUENCE [LARGE SCALE GENOMIC DNA]</scope>
    <source>
        <strain evidence="14">F-2</strain>
    </source>
</reference>
<evidence type="ECO:0000256" key="6">
    <source>
        <dbReference type="ARBA" id="ARBA00022723"/>
    </source>
</evidence>
<evidence type="ECO:0000256" key="8">
    <source>
        <dbReference type="ARBA" id="ARBA00022833"/>
    </source>
</evidence>
<evidence type="ECO:0000256" key="12">
    <source>
        <dbReference type="ARBA" id="ARBA00023180"/>
    </source>
</evidence>
<dbReference type="GO" id="GO:0070006">
    <property type="term" value="F:metalloaminopeptidase activity"/>
    <property type="evidence" value="ECO:0007669"/>
    <property type="project" value="TreeGrafter"/>
</dbReference>
<evidence type="ECO:0000313" key="14">
    <source>
        <dbReference type="EMBL" id="OWR42837.1"/>
    </source>
</evidence>
<dbReference type="PANTHER" id="PTHR11533">
    <property type="entry name" value="PROTEASE M1 ZINC METALLOPROTEASE"/>
    <property type="match status" value="1"/>
</dbReference>
<dbReference type="KEGG" id="dpl:KGM_213708"/>
<dbReference type="InParanoid" id="A0A212EN00"/>
<evidence type="ECO:0000259" key="13">
    <source>
        <dbReference type="Pfam" id="PF17900"/>
    </source>
</evidence>
<evidence type="ECO:0000256" key="10">
    <source>
        <dbReference type="ARBA" id="ARBA00022989"/>
    </source>
</evidence>
<keyword evidence="5" id="KW-0812">Transmembrane</keyword>
<keyword evidence="9" id="KW-0735">Signal-anchor</keyword>
<dbReference type="FunFam" id="2.60.40.1730:FF:000012">
    <property type="entry name" value="Aminopeptidase N"/>
    <property type="match status" value="1"/>
</dbReference>
<dbReference type="Gene3D" id="3.30.2010.30">
    <property type="match status" value="1"/>
</dbReference>
<keyword evidence="4" id="KW-0645">Protease</keyword>
<evidence type="ECO:0000256" key="3">
    <source>
        <dbReference type="ARBA" id="ARBA00022438"/>
    </source>
</evidence>
<dbReference type="GO" id="GO:0005737">
    <property type="term" value="C:cytoplasm"/>
    <property type="evidence" value="ECO:0007669"/>
    <property type="project" value="TreeGrafter"/>
</dbReference>
<feature type="domain" description="Aminopeptidase N-like N-terminal" evidence="13">
    <location>
        <begin position="61"/>
        <end position="167"/>
    </location>
</feature>
<comment type="caution">
    <text evidence="14">The sequence shown here is derived from an EMBL/GenBank/DDBJ whole genome shotgun (WGS) entry which is preliminary data.</text>
</comment>
<dbReference type="EMBL" id="AGBW02013778">
    <property type="protein sequence ID" value="OWR42837.1"/>
    <property type="molecule type" value="Genomic_DNA"/>
</dbReference>
<dbReference type="PRINTS" id="PR00756">
    <property type="entry name" value="ALADIPTASE"/>
</dbReference>
<dbReference type="InterPro" id="IPR001930">
    <property type="entry name" value="Peptidase_M1"/>
</dbReference>
<keyword evidence="6" id="KW-0479">Metal-binding</keyword>
<accession>A0A212EN00</accession>
<dbReference type="GO" id="GO:0042277">
    <property type="term" value="F:peptide binding"/>
    <property type="evidence" value="ECO:0007669"/>
    <property type="project" value="TreeGrafter"/>
</dbReference>
<name>A0A212EN00_DANPL</name>
<sequence length="464" mass="52696">MMISPIIKWICNHKLLAFLGVATFCFFVSTVVLSVQNSKLKESSHISSEMDNRYRLPDYIKPTNYQLKLSPNIAQKTFDGIVAISLYITKPIKTITLHTKDLEIKSVDFKNNFNQSIEVSSSNIIEIAEVLQVNLQKEVVPNTNYKLEIEFSGRLDKGIVGFYSSTMRNRESFHGSLKLKPVRSLIISRFISNTSIDIMENSYKVKLSEKLSSLVRPAHYKLLLNPNLKTGTFSGEVEINVVVKETRNFIALHSKFLEVNDVKVNKNREEVSVSKFLEVTSLEQLLIQFDNNLPPGNCDISIKFNGNLTRNIVGFYLSHLKDKSTMVASKFQPTYARQAFPCFDEPEYKATYDITLVKPKEYIALSNMNEISRSLANSSDSEAVTFATSVPMSTYLACFVVCNFDYKEVDVNANGIGSNFKLRAFAQKDQTHKIDFAHDIGKRATEFYINYYEVPFPLPKLGKC</sequence>
<dbReference type="STRING" id="278856.A0A212EN00"/>
<keyword evidence="15" id="KW-1185">Reference proteome</keyword>
<evidence type="ECO:0000256" key="11">
    <source>
        <dbReference type="ARBA" id="ARBA00023136"/>
    </source>
</evidence>
<dbReference type="InterPro" id="IPR050344">
    <property type="entry name" value="Peptidase_M1_aminopeptidases"/>
</dbReference>
<proteinExistence type="predicted"/>
<dbReference type="GO" id="GO:0016020">
    <property type="term" value="C:membrane"/>
    <property type="evidence" value="ECO:0007669"/>
    <property type="project" value="UniProtKB-SubCell"/>
</dbReference>
<dbReference type="Pfam" id="PF17900">
    <property type="entry name" value="Peptidase_M1_N"/>
    <property type="match status" value="2"/>
</dbReference>
<dbReference type="GO" id="GO:0005615">
    <property type="term" value="C:extracellular space"/>
    <property type="evidence" value="ECO:0007669"/>
    <property type="project" value="TreeGrafter"/>
</dbReference>
<dbReference type="AlphaFoldDB" id="A0A212EN00"/>
<dbReference type="GO" id="GO:0008270">
    <property type="term" value="F:zinc ion binding"/>
    <property type="evidence" value="ECO:0007669"/>
    <property type="project" value="TreeGrafter"/>
</dbReference>
<evidence type="ECO:0000256" key="1">
    <source>
        <dbReference type="ARBA" id="ARBA00001947"/>
    </source>
</evidence>
<evidence type="ECO:0000256" key="9">
    <source>
        <dbReference type="ARBA" id="ARBA00022968"/>
    </source>
</evidence>
<keyword evidence="10" id="KW-1133">Transmembrane helix</keyword>
<evidence type="ECO:0000256" key="2">
    <source>
        <dbReference type="ARBA" id="ARBA00004606"/>
    </source>
</evidence>
<dbReference type="PANTHER" id="PTHR11533:SF276">
    <property type="entry name" value="GLUTAMYL AMINOPEPTIDASE"/>
    <property type="match status" value="1"/>
</dbReference>
<keyword evidence="7" id="KW-0378">Hydrolase</keyword>
<dbReference type="InterPro" id="IPR045357">
    <property type="entry name" value="Aminopeptidase_N-like_N"/>
</dbReference>
<organism evidence="14 15">
    <name type="scientific">Danaus plexippus plexippus</name>
    <dbReference type="NCBI Taxonomy" id="278856"/>
    <lineage>
        <taxon>Eukaryota</taxon>
        <taxon>Metazoa</taxon>
        <taxon>Ecdysozoa</taxon>
        <taxon>Arthropoda</taxon>
        <taxon>Hexapoda</taxon>
        <taxon>Insecta</taxon>
        <taxon>Pterygota</taxon>
        <taxon>Neoptera</taxon>
        <taxon>Endopterygota</taxon>
        <taxon>Lepidoptera</taxon>
        <taxon>Glossata</taxon>
        <taxon>Ditrysia</taxon>
        <taxon>Papilionoidea</taxon>
        <taxon>Nymphalidae</taxon>
        <taxon>Danainae</taxon>
        <taxon>Danaini</taxon>
        <taxon>Danaina</taxon>
        <taxon>Danaus</taxon>
        <taxon>Danaus</taxon>
    </lineage>
</organism>
<keyword evidence="8" id="KW-0862">Zinc</keyword>
<dbReference type="GO" id="GO:0006508">
    <property type="term" value="P:proteolysis"/>
    <property type="evidence" value="ECO:0007669"/>
    <property type="project" value="UniProtKB-KW"/>
</dbReference>
<dbReference type="Gene3D" id="2.60.40.1730">
    <property type="entry name" value="tricorn interacting facor f3 domain"/>
    <property type="match status" value="2"/>
</dbReference>
<evidence type="ECO:0000313" key="15">
    <source>
        <dbReference type="Proteomes" id="UP000007151"/>
    </source>
</evidence>
<protein>
    <recommendedName>
        <fullName evidence="13">Aminopeptidase N-like N-terminal domain-containing protein</fullName>
    </recommendedName>
</protein>
<comment type="subcellular location">
    <subcellularLocation>
        <location evidence="2">Membrane</location>
        <topology evidence="2">Single-pass type II membrane protein</topology>
    </subcellularLocation>
</comment>
<dbReference type="GO" id="GO:0043171">
    <property type="term" value="P:peptide catabolic process"/>
    <property type="evidence" value="ECO:0007669"/>
    <property type="project" value="TreeGrafter"/>
</dbReference>
<keyword evidence="3" id="KW-0031">Aminopeptidase</keyword>
<dbReference type="Proteomes" id="UP000007151">
    <property type="component" value="Unassembled WGS sequence"/>
</dbReference>
<keyword evidence="11" id="KW-0472">Membrane</keyword>
<keyword evidence="12" id="KW-0325">Glycoprotein</keyword>
<evidence type="ECO:0000256" key="4">
    <source>
        <dbReference type="ARBA" id="ARBA00022670"/>
    </source>
</evidence>
<evidence type="ECO:0000256" key="7">
    <source>
        <dbReference type="ARBA" id="ARBA00022801"/>
    </source>
</evidence>
<dbReference type="InterPro" id="IPR042097">
    <property type="entry name" value="Aminopeptidase_N-like_N_sf"/>
</dbReference>
<dbReference type="eggNOG" id="KOG1046">
    <property type="taxonomic scope" value="Eukaryota"/>
</dbReference>
<dbReference type="SUPFAM" id="SSF63737">
    <property type="entry name" value="Leukotriene A4 hydrolase N-terminal domain"/>
    <property type="match status" value="2"/>
</dbReference>
<evidence type="ECO:0000256" key="5">
    <source>
        <dbReference type="ARBA" id="ARBA00022692"/>
    </source>
</evidence>